<protein>
    <submittedName>
        <fullName evidence="1">Uncharacterized protein</fullName>
    </submittedName>
</protein>
<dbReference type="AlphaFoldDB" id="F7VAC4"/>
<evidence type="ECO:0000313" key="1">
    <source>
        <dbReference type="EMBL" id="GAA07319.1"/>
    </source>
</evidence>
<comment type="caution">
    <text evidence="1">The sequence shown here is derived from an EMBL/GenBank/DDBJ whole genome shotgun (WGS) entry which is preliminary data.</text>
</comment>
<organism evidence="1 2">
    <name type="scientific">Acetobacter tropicalis NBRC 101654</name>
    <dbReference type="NCBI Taxonomy" id="749388"/>
    <lineage>
        <taxon>Bacteria</taxon>
        <taxon>Pseudomonadati</taxon>
        <taxon>Pseudomonadota</taxon>
        <taxon>Alphaproteobacteria</taxon>
        <taxon>Acetobacterales</taxon>
        <taxon>Acetobacteraceae</taxon>
        <taxon>Acetobacter</taxon>
    </lineage>
</organism>
<dbReference type="Proteomes" id="UP000004319">
    <property type="component" value="Unassembled WGS sequence"/>
</dbReference>
<proteinExistence type="predicted"/>
<name>F7VAC4_9PROT</name>
<sequence length="37" mass="4217">MYNPNEFSTFVNDSCKKTSFPTNNAKKLHVFGLILLP</sequence>
<accession>F7VAC4</accession>
<gene>
    <name evidence="1" type="ORF">ATPR_0323</name>
</gene>
<dbReference type="EMBL" id="BABS01000006">
    <property type="protein sequence ID" value="GAA07319.1"/>
    <property type="molecule type" value="Genomic_DNA"/>
</dbReference>
<reference evidence="1 2" key="1">
    <citation type="journal article" date="2011" name="Biochem. Biophys. Res. Commun.">
        <title>Increased number of Arginine-based salt bridges contributes to the thermotolerance of thermotolerant acetic acid bacteria, Acetobacter tropicalis SKU1100.</title>
        <authorList>
            <person name="Matsutani M."/>
            <person name="Hirakawa H."/>
            <person name="Nishikura M."/>
            <person name="Soemphol W."/>
            <person name="Ali I.A.I."/>
            <person name="Yakushi T."/>
            <person name="Matsushita K."/>
        </authorList>
    </citation>
    <scope>NUCLEOTIDE SEQUENCE [LARGE SCALE GENOMIC DNA]</scope>
    <source>
        <strain evidence="1 2">NBRC 101654</strain>
    </source>
</reference>
<evidence type="ECO:0000313" key="2">
    <source>
        <dbReference type="Proteomes" id="UP000004319"/>
    </source>
</evidence>